<dbReference type="InterPro" id="IPR013762">
    <property type="entry name" value="Integrase-like_cat_sf"/>
</dbReference>
<feature type="region of interest" description="Disordered" evidence="2">
    <location>
        <begin position="298"/>
        <end position="339"/>
    </location>
</feature>
<comment type="caution">
    <text evidence="4">The sequence shown here is derived from an EMBL/GenBank/DDBJ whole genome shotgun (WGS) entry which is preliminary data.</text>
</comment>
<dbReference type="GeneID" id="90611748"/>
<dbReference type="InterPro" id="IPR050090">
    <property type="entry name" value="Tyrosine_recombinase_XerCD"/>
</dbReference>
<protein>
    <submittedName>
        <fullName evidence="4">Integrase</fullName>
    </submittedName>
</protein>
<dbReference type="AlphaFoldDB" id="A0A2G1VYS6"/>
<evidence type="ECO:0000313" key="5">
    <source>
        <dbReference type="Proteomes" id="UP000225740"/>
    </source>
</evidence>
<dbReference type="Proteomes" id="UP000225740">
    <property type="component" value="Unassembled WGS sequence"/>
</dbReference>
<dbReference type="PANTHER" id="PTHR30349">
    <property type="entry name" value="PHAGE INTEGRASE-RELATED"/>
    <property type="match status" value="1"/>
</dbReference>
<keyword evidence="5" id="KW-1185">Reference proteome</keyword>
<dbReference type="InterPro" id="IPR002104">
    <property type="entry name" value="Integrase_catalytic"/>
</dbReference>
<dbReference type="PROSITE" id="PS51898">
    <property type="entry name" value="TYR_RECOMBINASE"/>
    <property type="match status" value="1"/>
</dbReference>
<dbReference type="GO" id="GO:0006310">
    <property type="term" value="P:DNA recombination"/>
    <property type="evidence" value="ECO:0007669"/>
    <property type="project" value="UniProtKB-KW"/>
</dbReference>
<dbReference type="OrthoDB" id="254233at2"/>
<sequence length="412" mass="47128">MELNRMPRQKAKLPKYHYHVSGQARVYLDGRYFYLGTYDSPESHARYFALCKEYQKDGCKMPEDSSTHPSEDATITVSCVTAEYLEFAKVKYAKSPGEYSKHESLCDLLDDEYGDLPAVEFGPRRLSEIRDLLVATKNRRGRHNTRHYINQQVQIIVQVFKRAVARELVPVEVWTALKALDSLREGETVANESTDREPVGIEAVRQTAEHLSPVLKTMVRIQAATGMRPSEVLRMRPIDIDKRTDGVWVYRPNEHKTKRHGKKKQVPIVGDAQEALEPYLNREPTEYCFKPEESARWYQEQKSAKRKTPANQGDRPGYNKRTRAGESKPREYSPKFNKDSYRKAIVRAAKKAGAEHWTPYQLRHTAATAIREALGIEGAQALLGHSKRQMTEHYAKESLDKAIEAAKAGPKI</sequence>
<name>A0A2G1VYS6_9BACT</name>
<dbReference type="Pfam" id="PF00589">
    <property type="entry name" value="Phage_integrase"/>
    <property type="match status" value="1"/>
</dbReference>
<dbReference type="CDD" id="cd00397">
    <property type="entry name" value="DNA_BRE_C"/>
    <property type="match status" value="1"/>
</dbReference>
<keyword evidence="1" id="KW-0233">DNA recombination</keyword>
<dbReference type="EMBL" id="NIZW01000035">
    <property type="protein sequence ID" value="PHQ31948.1"/>
    <property type="molecule type" value="Genomic_DNA"/>
</dbReference>
<dbReference type="Gene3D" id="1.10.443.10">
    <property type="entry name" value="Intergrase catalytic core"/>
    <property type="match status" value="1"/>
</dbReference>
<dbReference type="RefSeq" id="WP_099263920.1">
    <property type="nucleotide sequence ID" value="NZ_NIZW01000035.1"/>
</dbReference>
<evidence type="ECO:0000256" key="2">
    <source>
        <dbReference type="SAM" id="MobiDB-lite"/>
    </source>
</evidence>
<dbReference type="InterPro" id="IPR011010">
    <property type="entry name" value="DNA_brk_join_enz"/>
</dbReference>
<evidence type="ECO:0000256" key="1">
    <source>
        <dbReference type="ARBA" id="ARBA00023172"/>
    </source>
</evidence>
<dbReference type="GO" id="GO:0003677">
    <property type="term" value="F:DNA binding"/>
    <property type="evidence" value="ECO:0007669"/>
    <property type="project" value="InterPro"/>
</dbReference>
<evidence type="ECO:0000259" key="3">
    <source>
        <dbReference type="PROSITE" id="PS51898"/>
    </source>
</evidence>
<dbReference type="SUPFAM" id="SSF56349">
    <property type="entry name" value="DNA breaking-rejoining enzymes"/>
    <property type="match status" value="1"/>
</dbReference>
<organism evidence="4 5">
    <name type="scientific">Rhodopirellula bahusiensis</name>
    <dbReference type="NCBI Taxonomy" id="2014065"/>
    <lineage>
        <taxon>Bacteria</taxon>
        <taxon>Pseudomonadati</taxon>
        <taxon>Planctomycetota</taxon>
        <taxon>Planctomycetia</taxon>
        <taxon>Pirellulales</taxon>
        <taxon>Pirellulaceae</taxon>
        <taxon>Rhodopirellula</taxon>
    </lineage>
</organism>
<proteinExistence type="predicted"/>
<accession>A0A2G1VYS6</accession>
<dbReference type="PANTHER" id="PTHR30349:SF64">
    <property type="entry name" value="PROPHAGE INTEGRASE INTD-RELATED"/>
    <property type="match status" value="1"/>
</dbReference>
<evidence type="ECO:0000313" key="4">
    <source>
        <dbReference type="EMBL" id="PHQ31948.1"/>
    </source>
</evidence>
<gene>
    <name evidence="4" type="ORF">CEE69_28190</name>
</gene>
<dbReference type="GO" id="GO:0015074">
    <property type="term" value="P:DNA integration"/>
    <property type="evidence" value="ECO:0007669"/>
    <property type="project" value="InterPro"/>
</dbReference>
<reference evidence="4 5" key="1">
    <citation type="submission" date="2017-06" db="EMBL/GenBank/DDBJ databases">
        <title>Description of Rhodopirellula bahusiensis sp. nov.</title>
        <authorList>
            <person name="Kizina J."/>
            <person name="Harder J."/>
        </authorList>
    </citation>
    <scope>NUCLEOTIDE SEQUENCE [LARGE SCALE GENOMIC DNA]</scope>
    <source>
        <strain evidence="4 5">SWK21</strain>
    </source>
</reference>
<feature type="domain" description="Tyr recombinase" evidence="3">
    <location>
        <begin position="194"/>
        <end position="407"/>
    </location>
</feature>
<feature type="compositionally biased region" description="Basic and acidic residues" evidence="2">
    <location>
        <begin position="323"/>
        <end position="339"/>
    </location>
</feature>